<feature type="transmembrane region" description="Helical" evidence="6">
    <location>
        <begin position="242"/>
        <end position="264"/>
    </location>
</feature>
<feature type="transmembrane region" description="Helical" evidence="6">
    <location>
        <begin position="209"/>
        <end position="230"/>
    </location>
</feature>
<name>A0AAW6CUX4_9FIRM</name>
<accession>A0AAW6CUX4</accession>
<dbReference type="PIRSF" id="PIRSF006060">
    <property type="entry name" value="AA_transporter"/>
    <property type="match status" value="1"/>
</dbReference>
<dbReference type="EMBL" id="JAQLXO010000001">
    <property type="protein sequence ID" value="MDB7981434.1"/>
    <property type="molecule type" value="Genomic_DNA"/>
</dbReference>
<feature type="transmembrane region" description="Helical" evidence="6">
    <location>
        <begin position="162"/>
        <end position="181"/>
    </location>
</feature>
<feature type="transmembrane region" description="Helical" evidence="6">
    <location>
        <begin position="129"/>
        <end position="150"/>
    </location>
</feature>
<feature type="transmembrane region" description="Helical" evidence="6">
    <location>
        <begin position="21"/>
        <end position="42"/>
    </location>
</feature>
<feature type="transmembrane region" description="Helical" evidence="6">
    <location>
        <begin position="366"/>
        <end position="383"/>
    </location>
</feature>
<dbReference type="RefSeq" id="WP_195222857.1">
    <property type="nucleotide sequence ID" value="NZ_CAMNNH010000021.1"/>
</dbReference>
<feature type="transmembrane region" description="Helical" evidence="6">
    <location>
        <begin position="404"/>
        <end position="421"/>
    </location>
</feature>
<evidence type="ECO:0000256" key="4">
    <source>
        <dbReference type="ARBA" id="ARBA00022989"/>
    </source>
</evidence>
<organism evidence="7 8">
    <name type="scientific">Faecalicoccus pleomorphus</name>
    <dbReference type="NCBI Taxonomy" id="1323"/>
    <lineage>
        <taxon>Bacteria</taxon>
        <taxon>Bacillati</taxon>
        <taxon>Bacillota</taxon>
        <taxon>Erysipelotrichia</taxon>
        <taxon>Erysipelotrichales</taxon>
        <taxon>Erysipelotrichaceae</taxon>
        <taxon>Faecalicoccus</taxon>
    </lineage>
</organism>
<dbReference type="InterPro" id="IPR050367">
    <property type="entry name" value="APC_superfamily"/>
</dbReference>
<comment type="caution">
    <text evidence="7">The sequence shown here is derived from an EMBL/GenBank/DDBJ whole genome shotgun (WGS) entry which is preliminary data.</text>
</comment>
<dbReference type="GO" id="GO:0005886">
    <property type="term" value="C:plasma membrane"/>
    <property type="evidence" value="ECO:0007669"/>
    <property type="project" value="UniProtKB-SubCell"/>
</dbReference>
<dbReference type="InterPro" id="IPR002293">
    <property type="entry name" value="AA/rel_permease1"/>
</dbReference>
<dbReference type="PANTHER" id="PTHR42770">
    <property type="entry name" value="AMINO ACID TRANSPORTER-RELATED"/>
    <property type="match status" value="1"/>
</dbReference>
<evidence type="ECO:0000256" key="2">
    <source>
        <dbReference type="ARBA" id="ARBA00022475"/>
    </source>
</evidence>
<evidence type="ECO:0000256" key="6">
    <source>
        <dbReference type="SAM" id="Phobius"/>
    </source>
</evidence>
<dbReference type="Proteomes" id="UP001212981">
    <property type="component" value="Unassembled WGS sequence"/>
</dbReference>
<proteinExistence type="predicted"/>
<keyword evidence="4 6" id="KW-1133">Transmembrane helix</keyword>
<comment type="subcellular location">
    <subcellularLocation>
        <location evidence="1">Cell membrane</location>
        <topology evidence="1">Multi-pass membrane protein</topology>
    </subcellularLocation>
</comment>
<keyword evidence="3 6" id="KW-0812">Transmembrane</keyword>
<feature type="transmembrane region" description="Helical" evidence="6">
    <location>
        <begin position="427"/>
        <end position="448"/>
    </location>
</feature>
<evidence type="ECO:0000313" key="8">
    <source>
        <dbReference type="Proteomes" id="UP001212981"/>
    </source>
</evidence>
<gene>
    <name evidence="7" type="ORF">PND82_01195</name>
</gene>
<feature type="transmembrane region" description="Helical" evidence="6">
    <location>
        <begin position="340"/>
        <end position="360"/>
    </location>
</feature>
<dbReference type="Pfam" id="PF13520">
    <property type="entry name" value="AA_permease_2"/>
    <property type="match status" value="1"/>
</dbReference>
<protein>
    <submittedName>
        <fullName evidence="7">APC family permease</fullName>
    </submittedName>
</protein>
<dbReference type="AlphaFoldDB" id="A0AAW6CUX4"/>
<reference evidence="7" key="1">
    <citation type="submission" date="2023-01" db="EMBL/GenBank/DDBJ databases">
        <title>Human gut microbiome strain richness.</title>
        <authorList>
            <person name="Chen-Liaw A."/>
        </authorList>
    </citation>
    <scope>NUCLEOTIDE SEQUENCE</scope>
    <source>
        <strain evidence="7">D8_m1001271B151109d0_201107</strain>
    </source>
</reference>
<keyword evidence="5 6" id="KW-0472">Membrane</keyword>
<evidence type="ECO:0000256" key="3">
    <source>
        <dbReference type="ARBA" id="ARBA00022692"/>
    </source>
</evidence>
<evidence type="ECO:0000256" key="1">
    <source>
        <dbReference type="ARBA" id="ARBA00004651"/>
    </source>
</evidence>
<dbReference type="Gene3D" id="1.20.1740.10">
    <property type="entry name" value="Amino acid/polyamine transporter I"/>
    <property type="match status" value="1"/>
</dbReference>
<feature type="transmembrane region" description="Helical" evidence="6">
    <location>
        <begin position="284"/>
        <end position="303"/>
    </location>
</feature>
<dbReference type="PANTHER" id="PTHR42770:SF7">
    <property type="entry name" value="MEMBRANE PROTEIN"/>
    <property type="match status" value="1"/>
</dbReference>
<evidence type="ECO:0000313" key="7">
    <source>
        <dbReference type="EMBL" id="MDB7981434.1"/>
    </source>
</evidence>
<feature type="transmembrane region" description="Helical" evidence="6">
    <location>
        <begin position="48"/>
        <end position="74"/>
    </location>
</feature>
<sequence>MAIKMINESPPKPGNLGRAELYALAIGQVIGAGVITLIVPAIKMTGYSAWLAYLAAILLGLIMILPFVFVSSTLRLGGGNYSMICRLAGAKPGGIFAFCNLTQCVSLSLFGVSAAHYLGDIIPALGTPIVKTFVGIGLLTFFYVVNMMGIDVMAKAQKFMTWFLIGALALFAIIGCFNLKLPVFDFTDPNFLIHGWGIEFTNGQVSGGFLGAMLLFVYSCTGYSMTIAYGRDSKDAKRDIPFALLLSVPTLILLYVGVAIAGTGVLSVAEYGESTTLVFAAQKIFPSILFHVFIIGGPIMALLSTLNSSFAYNAINIGQSCDDGWLPEVFGKKNKHGARVYILTFMYILGVIPIAFNLSISVITNMIQLFTSFFAFLNFIAFWNLPKEFPEQWKKSRLHVGDGMYKAICILSLLGNLFVFWKSTLSMTPVLAIINVAALIIMAMIGLYRAKYGNIEIHTSVWTE</sequence>
<dbReference type="GO" id="GO:0022857">
    <property type="term" value="F:transmembrane transporter activity"/>
    <property type="evidence" value="ECO:0007669"/>
    <property type="project" value="InterPro"/>
</dbReference>
<feature type="transmembrane region" description="Helical" evidence="6">
    <location>
        <begin position="95"/>
        <end position="117"/>
    </location>
</feature>
<keyword evidence="2" id="KW-1003">Cell membrane</keyword>
<evidence type="ECO:0000256" key="5">
    <source>
        <dbReference type="ARBA" id="ARBA00023136"/>
    </source>
</evidence>